<evidence type="ECO:0000313" key="8">
    <source>
        <dbReference type="EMBL" id="KFA89406.1"/>
    </source>
</evidence>
<dbReference type="InterPro" id="IPR009056">
    <property type="entry name" value="Cyt_c-like_dom"/>
</dbReference>
<dbReference type="Pfam" id="PF00034">
    <property type="entry name" value="Cytochrom_C"/>
    <property type="match status" value="1"/>
</dbReference>
<dbReference type="Proteomes" id="UP000028547">
    <property type="component" value="Unassembled WGS sequence"/>
</dbReference>
<keyword evidence="5" id="KW-1133">Transmembrane helix</keyword>
<dbReference type="GO" id="GO:0020037">
    <property type="term" value="F:heme binding"/>
    <property type="evidence" value="ECO:0007669"/>
    <property type="project" value="InterPro"/>
</dbReference>
<dbReference type="EMBL" id="JPMI01000244">
    <property type="protein sequence ID" value="KFA89406.1"/>
    <property type="molecule type" value="Genomic_DNA"/>
</dbReference>
<keyword evidence="6" id="KW-0732">Signal</keyword>
<feature type="transmembrane region" description="Helical" evidence="5">
    <location>
        <begin position="250"/>
        <end position="271"/>
    </location>
</feature>
<reference evidence="8 9" key="1">
    <citation type="submission" date="2014-07" db="EMBL/GenBank/DDBJ databases">
        <title>Draft Genome Sequence of Gephyronic Acid Producer, Cystobacter violaceus Strain Cb vi76.</title>
        <authorList>
            <person name="Stevens D.C."/>
            <person name="Young J."/>
            <person name="Carmichael R."/>
            <person name="Tan J."/>
            <person name="Taylor R.E."/>
        </authorList>
    </citation>
    <scope>NUCLEOTIDE SEQUENCE [LARGE SCALE GENOMIC DNA]</scope>
    <source>
        <strain evidence="8 9">Cb vi76</strain>
    </source>
</reference>
<dbReference type="SUPFAM" id="SSF46626">
    <property type="entry name" value="Cytochrome c"/>
    <property type="match status" value="2"/>
</dbReference>
<dbReference type="GO" id="GO:0046872">
    <property type="term" value="F:metal ion binding"/>
    <property type="evidence" value="ECO:0007669"/>
    <property type="project" value="UniProtKB-KW"/>
</dbReference>
<comment type="caution">
    <text evidence="8">The sequence shown here is derived from an EMBL/GenBank/DDBJ whole genome shotgun (WGS) entry which is preliminary data.</text>
</comment>
<evidence type="ECO:0000313" key="9">
    <source>
        <dbReference type="Proteomes" id="UP000028547"/>
    </source>
</evidence>
<feature type="domain" description="Cytochrome c" evidence="7">
    <location>
        <begin position="146"/>
        <end position="238"/>
    </location>
</feature>
<dbReference type="RefSeq" id="WP_043405288.1">
    <property type="nucleotide sequence ID" value="NZ_JPMI01000244.1"/>
</dbReference>
<keyword evidence="1 4" id="KW-0349">Heme</keyword>
<evidence type="ECO:0000259" key="7">
    <source>
        <dbReference type="PROSITE" id="PS51007"/>
    </source>
</evidence>
<evidence type="ECO:0000256" key="4">
    <source>
        <dbReference type="PROSITE-ProRule" id="PRU00433"/>
    </source>
</evidence>
<protein>
    <submittedName>
        <fullName evidence="8">Cytochrome C</fullName>
    </submittedName>
</protein>
<gene>
    <name evidence="8" type="ORF">Q664_34935</name>
</gene>
<evidence type="ECO:0000256" key="3">
    <source>
        <dbReference type="ARBA" id="ARBA00023004"/>
    </source>
</evidence>
<dbReference type="PROSITE" id="PS51007">
    <property type="entry name" value="CYTC"/>
    <property type="match status" value="2"/>
</dbReference>
<name>A0A084SLS1_9BACT</name>
<dbReference type="InterPro" id="IPR036909">
    <property type="entry name" value="Cyt_c-like_dom_sf"/>
</dbReference>
<evidence type="ECO:0000256" key="5">
    <source>
        <dbReference type="SAM" id="Phobius"/>
    </source>
</evidence>
<dbReference type="GO" id="GO:0009055">
    <property type="term" value="F:electron transfer activity"/>
    <property type="evidence" value="ECO:0007669"/>
    <property type="project" value="InterPro"/>
</dbReference>
<keyword evidence="5" id="KW-0472">Membrane</keyword>
<evidence type="ECO:0000256" key="6">
    <source>
        <dbReference type="SAM" id="SignalP"/>
    </source>
</evidence>
<dbReference type="AlphaFoldDB" id="A0A084SLS1"/>
<feature type="domain" description="Cytochrome c" evidence="7">
    <location>
        <begin position="33"/>
        <end position="125"/>
    </location>
</feature>
<keyword evidence="2 4" id="KW-0479">Metal-binding</keyword>
<evidence type="ECO:0000256" key="2">
    <source>
        <dbReference type="ARBA" id="ARBA00022723"/>
    </source>
</evidence>
<keyword evidence="3 4" id="KW-0408">Iron</keyword>
<dbReference type="Gene3D" id="1.10.760.10">
    <property type="entry name" value="Cytochrome c-like domain"/>
    <property type="match status" value="2"/>
</dbReference>
<accession>A0A084SLS1</accession>
<keyword evidence="5" id="KW-0812">Transmembrane</keyword>
<feature type="signal peptide" evidence="6">
    <location>
        <begin position="1"/>
        <end position="32"/>
    </location>
</feature>
<feature type="chain" id="PRO_5001781462" evidence="6">
    <location>
        <begin position="33"/>
        <end position="277"/>
    </location>
</feature>
<proteinExistence type="predicted"/>
<evidence type="ECO:0000256" key="1">
    <source>
        <dbReference type="ARBA" id="ARBA00022617"/>
    </source>
</evidence>
<organism evidence="8 9">
    <name type="scientific">Archangium violaceum Cb vi76</name>
    <dbReference type="NCBI Taxonomy" id="1406225"/>
    <lineage>
        <taxon>Bacteria</taxon>
        <taxon>Pseudomonadati</taxon>
        <taxon>Myxococcota</taxon>
        <taxon>Myxococcia</taxon>
        <taxon>Myxococcales</taxon>
        <taxon>Cystobacterineae</taxon>
        <taxon>Archangiaceae</taxon>
        <taxon>Archangium</taxon>
    </lineage>
</organism>
<sequence length="277" mass="29661">MDTYVLSRRRGRALAVAALPMLALLAALPAAAQGVPEGAQLFNQRCASCHTVGQGDRVGPDLMGVLTRREESWVTSFLKSPGAMIDGGDPIANELLGKFNGIRMPDQQLTDDERKGLFAFFRDCAEKGSCQPGDTGPKLASDATPEQIEHGRQLFEGRAALANGGPPCIGCHNVRDIGVVGGGTLARDLTFAYARLGERKLTPALKDMDFPLMKDLYGKAPLTDAEQYEVKAYLASVSRDGTPPRKDRDFFYLGFVGMGVALGFIGIVLGGRGRAKD</sequence>